<dbReference type="GO" id="GO:0019646">
    <property type="term" value="P:aerobic electron transport chain"/>
    <property type="evidence" value="ECO:0007669"/>
    <property type="project" value="InterPro"/>
</dbReference>
<proteinExistence type="predicted"/>
<dbReference type="GO" id="GO:0046872">
    <property type="term" value="F:metal ion binding"/>
    <property type="evidence" value="ECO:0007669"/>
    <property type="project" value="UniProtKB-KW"/>
</dbReference>
<dbReference type="Gene3D" id="4.10.490.10">
    <property type="entry name" value="High potential iron-sulphur protein"/>
    <property type="match status" value="1"/>
</dbReference>
<dbReference type="Pfam" id="PF01355">
    <property type="entry name" value="HIPIP"/>
    <property type="match status" value="1"/>
</dbReference>
<keyword evidence="1" id="KW-0813">Transport</keyword>
<accession>A0A382F3Q1</accession>
<evidence type="ECO:0000256" key="1">
    <source>
        <dbReference type="ARBA" id="ARBA00022448"/>
    </source>
</evidence>
<keyword evidence="5" id="KW-0408">Iron</keyword>
<dbReference type="GO" id="GO:0009055">
    <property type="term" value="F:electron transfer activity"/>
    <property type="evidence" value="ECO:0007669"/>
    <property type="project" value="InterPro"/>
</dbReference>
<reference evidence="8" key="1">
    <citation type="submission" date="2018-05" db="EMBL/GenBank/DDBJ databases">
        <authorList>
            <person name="Lanie J.A."/>
            <person name="Ng W.-L."/>
            <person name="Kazmierczak K.M."/>
            <person name="Andrzejewski T.M."/>
            <person name="Davidsen T.M."/>
            <person name="Wayne K.J."/>
            <person name="Tettelin H."/>
            <person name="Glass J.I."/>
            <person name="Rusch D."/>
            <person name="Podicherti R."/>
            <person name="Tsui H.-C.T."/>
            <person name="Winkler M.E."/>
        </authorList>
    </citation>
    <scope>NUCLEOTIDE SEQUENCE</scope>
</reference>
<dbReference type="InterPro" id="IPR000170">
    <property type="entry name" value="High_potential_FeS_prot"/>
</dbReference>
<gene>
    <name evidence="8" type="ORF">METZ01_LOCUS209605</name>
</gene>
<dbReference type="EMBL" id="UINC01047455">
    <property type="protein sequence ID" value="SVB56751.1"/>
    <property type="molecule type" value="Genomic_DNA"/>
</dbReference>
<protein>
    <recommendedName>
        <fullName evidence="7">High potential iron-sulfur proteins family profile domain-containing protein</fullName>
    </recommendedName>
</protein>
<keyword evidence="2" id="KW-0004">4Fe-4S</keyword>
<evidence type="ECO:0000259" key="7">
    <source>
        <dbReference type="PROSITE" id="PS51373"/>
    </source>
</evidence>
<evidence type="ECO:0000256" key="5">
    <source>
        <dbReference type="ARBA" id="ARBA00023004"/>
    </source>
</evidence>
<evidence type="ECO:0000256" key="3">
    <source>
        <dbReference type="ARBA" id="ARBA00022723"/>
    </source>
</evidence>
<organism evidence="8">
    <name type="scientific">marine metagenome</name>
    <dbReference type="NCBI Taxonomy" id="408172"/>
    <lineage>
        <taxon>unclassified sequences</taxon>
        <taxon>metagenomes</taxon>
        <taxon>ecological metagenomes</taxon>
    </lineage>
</organism>
<evidence type="ECO:0000313" key="8">
    <source>
        <dbReference type="EMBL" id="SVB56751.1"/>
    </source>
</evidence>
<keyword evidence="4" id="KW-0249">Electron transport</keyword>
<evidence type="ECO:0000256" key="2">
    <source>
        <dbReference type="ARBA" id="ARBA00022485"/>
    </source>
</evidence>
<dbReference type="InterPro" id="IPR036369">
    <property type="entry name" value="HIPIP_sf"/>
</dbReference>
<keyword evidence="6" id="KW-0411">Iron-sulfur</keyword>
<sequence>MQKRKKLSRRVVVKAGTAAMATTPLLTILGEQAWSAERISESHPTAVALGYVHDGSNVDASQNPTYKIDQRCDNCVQYSATSDGWGTCNIFPGFEVAGPGWCKVWVVKT</sequence>
<dbReference type="SUPFAM" id="SSF57652">
    <property type="entry name" value="HIPIP (high potential iron protein)"/>
    <property type="match status" value="1"/>
</dbReference>
<feature type="domain" description="High potential iron-sulfur proteins family profile" evidence="7">
    <location>
        <begin position="33"/>
        <end position="109"/>
    </location>
</feature>
<keyword evidence="3" id="KW-0479">Metal-binding</keyword>
<evidence type="ECO:0000256" key="4">
    <source>
        <dbReference type="ARBA" id="ARBA00022982"/>
    </source>
</evidence>
<name>A0A382F3Q1_9ZZZZ</name>
<evidence type="ECO:0000256" key="6">
    <source>
        <dbReference type="ARBA" id="ARBA00023014"/>
    </source>
</evidence>
<dbReference type="AlphaFoldDB" id="A0A382F3Q1"/>
<dbReference type="GO" id="GO:0051539">
    <property type="term" value="F:4 iron, 4 sulfur cluster binding"/>
    <property type="evidence" value="ECO:0007669"/>
    <property type="project" value="UniProtKB-KW"/>
</dbReference>
<dbReference type="PROSITE" id="PS51373">
    <property type="entry name" value="HIPIP"/>
    <property type="match status" value="1"/>
</dbReference>